<dbReference type="EMBL" id="JAUNZN010000020">
    <property type="protein sequence ID" value="KAK4809735.1"/>
    <property type="molecule type" value="Genomic_DNA"/>
</dbReference>
<evidence type="ECO:0000256" key="1">
    <source>
        <dbReference type="ARBA" id="ARBA00023054"/>
    </source>
</evidence>
<feature type="non-terminal residue" evidence="5">
    <location>
        <position position="393"/>
    </location>
</feature>
<name>A0AAN7RNI6_MYCAM</name>
<evidence type="ECO:0000256" key="3">
    <source>
        <dbReference type="SAM" id="MobiDB-lite"/>
    </source>
</evidence>
<dbReference type="Pfam" id="PF14915">
    <property type="entry name" value="CCDC144C"/>
    <property type="match status" value="1"/>
</dbReference>
<feature type="coiled-coil region" evidence="2">
    <location>
        <begin position="111"/>
        <end position="145"/>
    </location>
</feature>
<gene>
    <name evidence="5" type="ORF">QYF61_007103</name>
</gene>
<evidence type="ECO:0000259" key="4">
    <source>
        <dbReference type="Pfam" id="PF14915"/>
    </source>
</evidence>
<protein>
    <recommendedName>
        <fullName evidence="4">CCDC144C-like coiled-coil domain-containing protein</fullName>
    </recommendedName>
</protein>
<accession>A0AAN7RNI6</accession>
<dbReference type="InterPro" id="IPR039497">
    <property type="entry name" value="CC144C-like_CC_dom"/>
</dbReference>
<feature type="region of interest" description="Disordered" evidence="3">
    <location>
        <begin position="306"/>
        <end position="393"/>
    </location>
</feature>
<dbReference type="InterPro" id="IPR050657">
    <property type="entry name" value="Ankyrin_repeat_domain"/>
</dbReference>
<evidence type="ECO:0000313" key="6">
    <source>
        <dbReference type="Proteomes" id="UP001333110"/>
    </source>
</evidence>
<sequence length="393" mass="44826">MAGTDSSSSHLNPGSHWTSESVNVQKFLRECDEWLSVHERMSQVLETNKSLSQQLSKAERKASRLEKEVEQLKKALWEKTLALDMTERELRHARRQAKERHALHLEKDQERKDAIKKAEGLQEQLAQLQSENLLLHQQLGDVQNKTTQEQMRTVGQLQGELADAFRKQWVTETSLKASTRQCDYLKQENSRLQEDLDKAKAEVRELSAQLELELEKSLQLEARNQELRGLVALLPHCLVTPGVGHTTTALHGQQCEQQAREEMSEKEYLSLHLQTQAAAQARIEEINTTDASWRKQLEQRIRALESDLERAPSTQEESALQPARAQAETKSSEKHNLVDPEMRRCLTEKLKKPNEMLAEASAKSPQEQQHRLFSRKAKSLSQSRGQSGNPSGS</sequence>
<proteinExistence type="predicted"/>
<dbReference type="Proteomes" id="UP001333110">
    <property type="component" value="Unassembled WGS sequence"/>
</dbReference>
<dbReference type="PANTHER" id="PTHR24147:SF62">
    <property type="entry name" value="ANKYRIN REPEAT DOMAIN-CONTAINING PROTEIN 7"/>
    <property type="match status" value="1"/>
</dbReference>
<organism evidence="5 6">
    <name type="scientific">Mycteria americana</name>
    <name type="common">Wood stork</name>
    <dbReference type="NCBI Taxonomy" id="33587"/>
    <lineage>
        <taxon>Eukaryota</taxon>
        <taxon>Metazoa</taxon>
        <taxon>Chordata</taxon>
        <taxon>Craniata</taxon>
        <taxon>Vertebrata</taxon>
        <taxon>Euteleostomi</taxon>
        <taxon>Archelosauria</taxon>
        <taxon>Archosauria</taxon>
        <taxon>Dinosauria</taxon>
        <taxon>Saurischia</taxon>
        <taxon>Theropoda</taxon>
        <taxon>Coelurosauria</taxon>
        <taxon>Aves</taxon>
        <taxon>Neognathae</taxon>
        <taxon>Neoaves</taxon>
        <taxon>Aequornithes</taxon>
        <taxon>Ciconiiformes</taxon>
        <taxon>Ciconiidae</taxon>
        <taxon>Mycteria</taxon>
    </lineage>
</organism>
<comment type="caution">
    <text evidence="5">The sequence shown here is derived from an EMBL/GenBank/DDBJ whole genome shotgun (WGS) entry which is preliminary data.</text>
</comment>
<evidence type="ECO:0000256" key="2">
    <source>
        <dbReference type="SAM" id="Coils"/>
    </source>
</evidence>
<evidence type="ECO:0000313" key="5">
    <source>
        <dbReference type="EMBL" id="KAK4809735.1"/>
    </source>
</evidence>
<keyword evidence="1 2" id="KW-0175">Coiled coil</keyword>
<feature type="compositionally biased region" description="Polar residues" evidence="3">
    <location>
        <begin position="379"/>
        <end position="393"/>
    </location>
</feature>
<keyword evidence="6" id="KW-1185">Reference proteome</keyword>
<feature type="compositionally biased region" description="Basic and acidic residues" evidence="3">
    <location>
        <begin position="330"/>
        <end position="354"/>
    </location>
</feature>
<feature type="domain" description="CCDC144C-like coiled-coil" evidence="4">
    <location>
        <begin position="25"/>
        <end position="149"/>
    </location>
</feature>
<feature type="region of interest" description="Disordered" evidence="3">
    <location>
        <begin position="1"/>
        <end position="20"/>
    </location>
</feature>
<dbReference type="AlphaFoldDB" id="A0AAN7RNI6"/>
<feature type="coiled-coil region" evidence="2">
    <location>
        <begin position="41"/>
        <end position="82"/>
    </location>
</feature>
<reference evidence="5 6" key="1">
    <citation type="journal article" date="2023" name="J. Hered.">
        <title>Chromosome-level genome of the wood stork (Mycteria americana) provides insight into avian chromosome evolution.</title>
        <authorList>
            <person name="Flamio R. Jr."/>
            <person name="Ramstad K.M."/>
        </authorList>
    </citation>
    <scope>NUCLEOTIDE SEQUENCE [LARGE SCALE GENOMIC DNA]</scope>
    <source>
        <strain evidence="5">JAX WOST 10</strain>
    </source>
</reference>
<feature type="coiled-coil region" evidence="2">
    <location>
        <begin position="175"/>
        <end position="223"/>
    </location>
</feature>
<dbReference type="PANTHER" id="PTHR24147">
    <property type="entry name" value="ANKYRIN REPEAT DOMAIN 36-RELATED"/>
    <property type="match status" value="1"/>
</dbReference>